<dbReference type="AlphaFoldDB" id="D3BLS2"/>
<dbReference type="GeneID" id="31367593"/>
<dbReference type="EMBL" id="ADBJ01000042">
    <property type="protein sequence ID" value="EFA77523.1"/>
    <property type="molecule type" value="Genomic_DNA"/>
</dbReference>
<sequence length="58" mass="6905">MKKRNPKEFECSKEKLKASHFEKAEEHKVGERIVNQLLQMTSQKKSLVTFQNNTHFKD</sequence>
<dbReference type="Proteomes" id="UP000001396">
    <property type="component" value="Unassembled WGS sequence"/>
</dbReference>
<proteinExistence type="predicted"/>
<evidence type="ECO:0000313" key="2">
    <source>
        <dbReference type="Proteomes" id="UP000001396"/>
    </source>
</evidence>
<keyword evidence="2" id="KW-1185">Reference proteome</keyword>
<protein>
    <submittedName>
        <fullName evidence="1">Uncharacterized protein</fullName>
    </submittedName>
</protein>
<organism evidence="1 2">
    <name type="scientific">Heterostelium pallidum (strain ATCC 26659 / Pp 5 / PN500)</name>
    <name type="common">Cellular slime mold</name>
    <name type="synonym">Polysphondylium pallidum</name>
    <dbReference type="NCBI Taxonomy" id="670386"/>
    <lineage>
        <taxon>Eukaryota</taxon>
        <taxon>Amoebozoa</taxon>
        <taxon>Evosea</taxon>
        <taxon>Eumycetozoa</taxon>
        <taxon>Dictyostelia</taxon>
        <taxon>Acytosteliales</taxon>
        <taxon>Acytosteliaceae</taxon>
        <taxon>Heterostelium</taxon>
    </lineage>
</organism>
<evidence type="ECO:0000313" key="1">
    <source>
        <dbReference type="EMBL" id="EFA77523.1"/>
    </source>
</evidence>
<gene>
    <name evidence="1" type="ORF">PPL_12126</name>
</gene>
<reference evidence="1 2" key="1">
    <citation type="journal article" date="2011" name="Genome Res.">
        <title>Phylogeny-wide analysis of social amoeba genomes highlights ancient origins for complex intercellular communication.</title>
        <authorList>
            <person name="Heidel A.J."/>
            <person name="Lawal H.M."/>
            <person name="Felder M."/>
            <person name="Schilde C."/>
            <person name="Helps N.R."/>
            <person name="Tunggal B."/>
            <person name="Rivero F."/>
            <person name="John U."/>
            <person name="Schleicher M."/>
            <person name="Eichinger L."/>
            <person name="Platzer M."/>
            <person name="Noegel A.A."/>
            <person name="Schaap P."/>
            <person name="Gloeckner G."/>
        </authorList>
    </citation>
    <scope>NUCLEOTIDE SEQUENCE [LARGE SCALE GENOMIC DNA]</scope>
    <source>
        <strain evidence="2">ATCC 26659 / Pp 5 / PN500</strain>
    </source>
</reference>
<accession>D3BLS2</accession>
<name>D3BLS2_HETP5</name>
<dbReference type="InParanoid" id="D3BLS2"/>
<comment type="caution">
    <text evidence="1">The sequence shown here is derived from an EMBL/GenBank/DDBJ whole genome shotgun (WGS) entry which is preliminary data.</text>
</comment>
<dbReference type="RefSeq" id="XP_020429651.1">
    <property type="nucleotide sequence ID" value="XM_020582870.1"/>
</dbReference>